<dbReference type="InterPro" id="IPR016181">
    <property type="entry name" value="Acyl_CoA_acyltransferase"/>
</dbReference>
<keyword evidence="3" id="KW-1185">Reference proteome</keyword>
<reference evidence="2 3" key="1">
    <citation type="submission" date="2020-08" db="EMBL/GenBank/DDBJ databases">
        <title>Genomic Encyclopedia of Type Strains, Phase III (KMG-III): the genomes of soil and plant-associated and newly described type strains.</title>
        <authorList>
            <person name="Whitman W."/>
        </authorList>
    </citation>
    <scope>NUCLEOTIDE SEQUENCE [LARGE SCALE GENOMIC DNA]</scope>
    <source>
        <strain evidence="2 3">CECT 3265</strain>
    </source>
</reference>
<accession>A0A7W7LB81</accession>
<feature type="domain" description="N-acetyltransferase" evidence="1">
    <location>
        <begin position="1"/>
        <end position="146"/>
    </location>
</feature>
<name>A0A7W7LB81_STRNE</name>
<dbReference type="Pfam" id="PF00583">
    <property type="entry name" value="Acetyltransf_1"/>
    <property type="match status" value="1"/>
</dbReference>
<dbReference type="PROSITE" id="PS51186">
    <property type="entry name" value="GNAT"/>
    <property type="match status" value="1"/>
</dbReference>
<dbReference type="SUPFAM" id="SSF55729">
    <property type="entry name" value="Acyl-CoA N-acyltransferases (Nat)"/>
    <property type="match status" value="1"/>
</dbReference>
<dbReference type="RefSeq" id="WP_184734058.1">
    <property type="nucleotide sequence ID" value="NZ_BMRW01000005.1"/>
</dbReference>
<dbReference type="InterPro" id="IPR000182">
    <property type="entry name" value="GNAT_dom"/>
</dbReference>
<evidence type="ECO:0000259" key="1">
    <source>
        <dbReference type="PROSITE" id="PS51186"/>
    </source>
</evidence>
<evidence type="ECO:0000313" key="3">
    <source>
        <dbReference type="Proteomes" id="UP000556436"/>
    </source>
</evidence>
<dbReference type="EMBL" id="JACHJG010000005">
    <property type="protein sequence ID" value="MBB4887034.1"/>
    <property type="molecule type" value="Genomic_DNA"/>
</dbReference>
<dbReference type="AlphaFoldDB" id="A0A7W7LB81"/>
<dbReference type="CDD" id="cd04301">
    <property type="entry name" value="NAT_SF"/>
    <property type="match status" value="1"/>
</dbReference>
<gene>
    <name evidence="2" type="ORF">FHS38_003079</name>
</gene>
<dbReference type="Proteomes" id="UP000556436">
    <property type="component" value="Unassembled WGS sequence"/>
</dbReference>
<sequence>MFSIEAVNDEERRDVVHARLRQSNSQLSARLRGMRGTLDEEDPLQVYATGADGTLAGGLVGHTQWGWLHVDLLWVDEHHRGAGLGSRLLARAEELAGNERGCIGSRVETWDFQAPGFYGKAGYRTVCVTEDYPPGITNYLLVKSLRPQEG</sequence>
<evidence type="ECO:0000313" key="2">
    <source>
        <dbReference type="EMBL" id="MBB4887034.1"/>
    </source>
</evidence>
<keyword evidence="2" id="KW-0808">Transferase</keyword>
<organism evidence="2 3">
    <name type="scientific">Streptomyces netropsis</name>
    <name type="common">Streptoverticillium netropsis</name>
    <dbReference type="NCBI Taxonomy" id="55404"/>
    <lineage>
        <taxon>Bacteria</taxon>
        <taxon>Bacillati</taxon>
        <taxon>Actinomycetota</taxon>
        <taxon>Actinomycetes</taxon>
        <taxon>Kitasatosporales</taxon>
        <taxon>Streptomycetaceae</taxon>
        <taxon>Streptomyces</taxon>
    </lineage>
</organism>
<proteinExistence type="predicted"/>
<comment type="caution">
    <text evidence="2">The sequence shown here is derived from an EMBL/GenBank/DDBJ whole genome shotgun (WGS) entry which is preliminary data.</text>
</comment>
<dbReference type="GO" id="GO:0016747">
    <property type="term" value="F:acyltransferase activity, transferring groups other than amino-acyl groups"/>
    <property type="evidence" value="ECO:0007669"/>
    <property type="project" value="InterPro"/>
</dbReference>
<dbReference type="Gene3D" id="3.40.630.30">
    <property type="match status" value="1"/>
</dbReference>
<protein>
    <submittedName>
        <fullName evidence="2">GNAT superfamily N-acetyltransferase</fullName>
    </submittedName>
</protein>